<organism evidence="1 2">
    <name type="scientific">Tomitella cavernea</name>
    <dbReference type="NCBI Taxonomy" id="1387982"/>
    <lineage>
        <taxon>Bacteria</taxon>
        <taxon>Bacillati</taxon>
        <taxon>Actinomycetota</taxon>
        <taxon>Actinomycetes</taxon>
        <taxon>Mycobacteriales</taxon>
        <taxon>Tomitella</taxon>
    </lineage>
</organism>
<reference evidence="2" key="1">
    <citation type="journal article" date="2019" name="Int. J. Syst. Evol. Microbiol.">
        <title>The Global Catalogue of Microorganisms (GCM) 10K type strain sequencing project: providing services to taxonomists for standard genome sequencing and annotation.</title>
        <authorList>
            <consortium name="The Broad Institute Genomics Platform"/>
            <consortium name="The Broad Institute Genome Sequencing Center for Infectious Disease"/>
            <person name="Wu L."/>
            <person name="Ma J."/>
        </authorList>
    </citation>
    <scope>NUCLEOTIDE SEQUENCE [LARGE SCALE GENOMIC DNA]</scope>
    <source>
        <strain evidence="2">JCM 18542</strain>
    </source>
</reference>
<evidence type="ECO:0008006" key="3">
    <source>
        <dbReference type="Google" id="ProtNLM"/>
    </source>
</evidence>
<accession>A0ABP9D3L1</accession>
<sequence length="117" mass="12726">MSKNPGKPTGVEGSDMSRDYDVHEYDDVIADLTDINYTVIPESVEISAELKLGRPPKLAGTPPAGPSPARTIRLGAALDRELTDYSTQAHVTISALLRTAAVEFLQRHPLPQRDHHG</sequence>
<dbReference type="RefSeq" id="WP_200173573.1">
    <property type="nucleotide sequence ID" value="NZ_BAABKQ010000001.1"/>
</dbReference>
<gene>
    <name evidence="1" type="ORF">GCM10023353_35510</name>
</gene>
<keyword evidence="2" id="KW-1185">Reference proteome</keyword>
<name>A0ABP9D3L1_9ACTN</name>
<comment type="caution">
    <text evidence="1">The sequence shown here is derived from an EMBL/GenBank/DDBJ whole genome shotgun (WGS) entry which is preliminary data.</text>
</comment>
<proteinExistence type="predicted"/>
<protein>
    <recommendedName>
        <fullName evidence="3">CopG family transcriptional regulator</fullName>
    </recommendedName>
</protein>
<evidence type="ECO:0000313" key="1">
    <source>
        <dbReference type="EMBL" id="GAA4823617.1"/>
    </source>
</evidence>
<dbReference type="EMBL" id="BAABKQ010000001">
    <property type="protein sequence ID" value="GAA4823617.1"/>
    <property type="molecule type" value="Genomic_DNA"/>
</dbReference>
<dbReference type="Proteomes" id="UP001500839">
    <property type="component" value="Unassembled WGS sequence"/>
</dbReference>
<evidence type="ECO:0000313" key="2">
    <source>
        <dbReference type="Proteomes" id="UP001500839"/>
    </source>
</evidence>